<feature type="domain" description="Glycosyl hydrolase family 92" evidence="4">
    <location>
        <begin position="268"/>
        <end position="772"/>
    </location>
</feature>
<dbReference type="GO" id="GO:0005829">
    <property type="term" value="C:cytosol"/>
    <property type="evidence" value="ECO:0007669"/>
    <property type="project" value="TreeGrafter"/>
</dbReference>
<comment type="subunit">
    <text evidence="2">Monomer.</text>
</comment>
<evidence type="ECO:0000256" key="2">
    <source>
        <dbReference type="ARBA" id="ARBA00011245"/>
    </source>
</evidence>
<dbReference type="Gene3D" id="1.20.1050.60">
    <property type="entry name" value="alpha-1,2-mannosidase"/>
    <property type="match status" value="1"/>
</dbReference>
<evidence type="ECO:0000313" key="7">
    <source>
        <dbReference type="Proteomes" id="UP001228636"/>
    </source>
</evidence>
<name>A0AAJ1R031_9FLAO</name>
<dbReference type="PANTHER" id="PTHR12143">
    <property type="entry name" value="PEPTIDE N-GLYCANASE PNGASE -RELATED"/>
    <property type="match status" value="1"/>
</dbReference>
<dbReference type="NCBIfam" id="TIGR01180">
    <property type="entry name" value="aman2_put"/>
    <property type="match status" value="1"/>
</dbReference>
<dbReference type="GO" id="GO:0005975">
    <property type="term" value="P:carbohydrate metabolic process"/>
    <property type="evidence" value="ECO:0007669"/>
    <property type="project" value="InterPro"/>
</dbReference>
<keyword evidence="6" id="KW-0378">Hydrolase</keyword>
<dbReference type="GO" id="GO:0016798">
    <property type="term" value="F:hydrolase activity, acting on glycosyl bonds"/>
    <property type="evidence" value="ECO:0007669"/>
    <property type="project" value="UniProtKB-KW"/>
</dbReference>
<keyword evidence="3" id="KW-0106">Calcium</keyword>
<dbReference type="EC" id="3.2.1.-" evidence="6"/>
<dbReference type="PANTHER" id="PTHR12143:SF39">
    <property type="entry name" value="SECRETED PROTEIN"/>
    <property type="match status" value="1"/>
</dbReference>
<dbReference type="Gene3D" id="3.30.2080.10">
    <property type="entry name" value="GH92 mannosidase domain"/>
    <property type="match status" value="1"/>
</dbReference>
<dbReference type="Gene3D" id="2.70.98.10">
    <property type="match status" value="1"/>
</dbReference>
<dbReference type="GO" id="GO:0000224">
    <property type="term" value="F:peptide-N4-(N-acetyl-beta-glucosaminyl)asparagine amidase activity"/>
    <property type="evidence" value="ECO:0007669"/>
    <property type="project" value="TreeGrafter"/>
</dbReference>
<dbReference type="SUPFAM" id="SSF48208">
    <property type="entry name" value="Six-hairpin glycosidases"/>
    <property type="match status" value="1"/>
</dbReference>
<dbReference type="Proteomes" id="UP001228636">
    <property type="component" value="Unassembled WGS sequence"/>
</dbReference>
<dbReference type="InterPro" id="IPR008928">
    <property type="entry name" value="6-hairpin_glycosidase_sf"/>
</dbReference>
<comment type="caution">
    <text evidence="6">The sequence shown here is derived from an EMBL/GenBank/DDBJ whole genome shotgun (WGS) entry which is preliminary data.</text>
</comment>
<dbReference type="InterPro" id="IPR005887">
    <property type="entry name" value="GH92_a_mannosidase_put"/>
</dbReference>
<sequence>MNQTKIKYLKNFKGIFLGLGIFGLLLLNSCGSSEIKETTAVVEPVDMVYPLLDTENSRWFFFSSASRPLGMVNLSPDTQVGGAWGSGYRYKTDTIKGFSHIHAWQLSGLSVMPVAINNDNRKTIYTDFYSKFNHETEEVSPGYHQVFLDRSQTKVELTSTKRVGFHRYNFLEEKQKAILFSLNGKLGPCIITDGKLIKTGDYELSGELVNAPTIRRPKPTKVFFSVQLNTKVKAVTKDTETGNYLIDLSDDKAEVLMKVAISYTSVKNASENMKAELDHWDFDTVIKESRTEWNEMLGRIKVEGNSETAQRRFYTDLWHGLQGRRTINDANGAYPDNTGDAFRIGQLPVDANGKPLFNHYNTDAFWGAQWTINTLWGLVYPEIMDEFVNSLMQYYKDGGIVPRGPSGGNYTYVMTGSSATPFMVSAIQKGIVTDNLEGIYQALKKTHMPGGIMEKAGYEHKTSLGGGLKYYLEIGYVPYPIPEGKFGHHQDGASLTMEYAYQDFTLAQLAKKLGHKKDYEYFLKRSTNYKNTFDTASGWMRPREVNGKWHGDLDPYMYETGFNESNGAQSTWFVPHDLAGLADLMGGKEKAIAQLNTQFKTAEKIGFTSGSSHDRELHPEYRRIPINYGNQPSMQTAQIFNQLGRPDLAQFWTRKVVKSVFSGLGPNTGFNGDEDQGLMGSLSVLLKVGLFQMNGGTEKNPEYQIGSPIFDKVTVQLNPDYYKGKEFVIETKNNSEENFYIKDVKLNNQSIDNLNISHEDIINGGSLVLEMTNTLSE</sequence>
<dbReference type="GO" id="GO:0006516">
    <property type="term" value="P:glycoprotein catabolic process"/>
    <property type="evidence" value="ECO:0007669"/>
    <property type="project" value="TreeGrafter"/>
</dbReference>
<dbReference type="InterPro" id="IPR041371">
    <property type="entry name" value="GH92_N"/>
</dbReference>
<dbReference type="Pfam" id="PF07971">
    <property type="entry name" value="Glyco_hydro_92"/>
    <property type="match status" value="1"/>
</dbReference>
<accession>A0AAJ1R031</accession>
<dbReference type="Gene3D" id="1.20.1610.10">
    <property type="entry name" value="alpha-1,2-mannosidases domains"/>
    <property type="match status" value="1"/>
</dbReference>
<dbReference type="GO" id="GO:0030246">
    <property type="term" value="F:carbohydrate binding"/>
    <property type="evidence" value="ECO:0007669"/>
    <property type="project" value="InterPro"/>
</dbReference>
<dbReference type="AlphaFoldDB" id="A0AAJ1R031"/>
<gene>
    <name evidence="6" type="ORF">QWY81_15025</name>
</gene>
<evidence type="ECO:0000259" key="5">
    <source>
        <dbReference type="Pfam" id="PF17678"/>
    </source>
</evidence>
<dbReference type="EMBL" id="JAUFQH010000015">
    <property type="protein sequence ID" value="MDN3620776.1"/>
    <property type="molecule type" value="Genomic_DNA"/>
</dbReference>
<comment type="cofactor">
    <cofactor evidence="1">
        <name>Ca(2+)</name>
        <dbReference type="ChEBI" id="CHEBI:29108"/>
    </cofactor>
</comment>
<dbReference type="InterPro" id="IPR014718">
    <property type="entry name" value="GH-type_carb-bd"/>
</dbReference>
<dbReference type="RefSeq" id="WP_261972485.1">
    <property type="nucleotide sequence ID" value="NZ_CP103460.1"/>
</dbReference>
<evidence type="ECO:0000313" key="6">
    <source>
        <dbReference type="EMBL" id="MDN3620776.1"/>
    </source>
</evidence>
<protein>
    <submittedName>
        <fullName evidence="6">GH92 family glycosyl hydrolase</fullName>
        <ecNumber evidence="6">3.2.1.-</ecNumber>
    </submittedName>
</protein>
<reference evidence="6 7" key="1">
    <citation type="journal article" date="2014" name="Int. J. Syst. Evol. Microbiol.">
        <title>Complete genome sequence of Corynebacterium casei LMG S-19264T (=DSM 44701T), isolated from a smear-ripened cheese.</title>
        <authorList>
            <consortium name="US DOE Joint Genome Institute (JGI-PGF)"/>
            <person name="Walter F."/>
            <person name="Albersmeier A."/>
            <person name="Kalinowski J."/>
            <person name="Ruckert C."/>
        </authorList>
    </citation>
    <scope>NUCLEOTIDE SEQUENCE [LARGE SCALE GENOMIC DNA]</scope>
    <source>
        <strain evidence="6 7">CECT 8670</strain>
    </source>
</reference>
<proteinExistence type="predicted"/>
<dbReference type="Pfam" id="PF17678">
    <property type="entry name" value="Glyco_hydro_92N"/>
    <property type="match status" value="1"/>
</dbReference>
<evidence type="ECO:0000256" key="1">
    <source>
        <dbReference type="ARBA" id="ARBA00001913"/>
    </source>
</evidence>
<keyword evidence="6" id="KW-0326">Glycosidase</keyword>
<organism evidence="6 7">
    <name type="scientific">Polaribacter sejongensis</name>
    <dbReference type="NCBI Taxonomy" id="985043"/>
    <lineage>
        <taxon>Bacteria</taxon>
        <taxon>Pseudomonadati</taxon>
        <taxon>Bacteroidota</taxon>
        <taxon>Flavobacteriia</taxon>
        <taxon>Flavobacteriales</taxon>
        <taxon>Flavobacteriaceae</taxon>
    </lineage>
</organism>
<dbReference type="InterPro" id="IPR012939">
    <property type="entry name" value="Glyco_hydro_92"/>
</dbReference>
<feature type="domain" description="Glycosyl hydrolase family 92 N-terminal" evidence="5">
    <location>
        <begin position="48"/>
        <end position="236"/>
    </location>
</feature>
<dbReference type="InterPro" id="IPR050883">
    <property type="entry name" value="PNGase"/>
</dbReference>
<evidence type="ECO:0000256" key="3">
    <source>
        <dbReference type="ARBA" id="ARBA00022837"/>
    </source>
</evidence>
<evidence type="ECO:0000259" key="4">
    <source>
        <dbReference type="Pfam" id="PF07971"/>
    </source>
</evidence>